<reference evidence="4 5" key="1">
    <citation type="submission" date="2019-04" db="EMBL/GenBank/DDBJ databases">
        <title>Niastella caeni sp. nov., isolated from activated sludge.</title>
        <authorList>
            <person name="Sheng M."/>
        </authorList>
    </citation>
    <scope>NUCLEOTIDE SEQUENCE [LARGE SCALE GENOMIC DNA]</scope>
    <source>
        <strain evidence="4 5">HX-2-15</strain>
    </source>
</reference>
<dbReference type="OrthoDB" id="9771112at2"/>
<evidence type="ECO:0000313" key="4">
    <source>
        <dbReference type="EMBL" id="THU39482.1"/>
    </source>
</evidence>
<evidence type="ECO:0000259" key="3">
    <source>
        <dbReference type="Pfam" id="PF12770"/>
    </source>
</evidence>
<dbReference type="Proteomes" id="UP000306918">
    <property type="component" value="Unassembled WGS sequence"/>
</dbReference>
<dbReference type="EMBL" id="STFF01000003">
    <property type="protein sequence ID" value="THU39482.1"/>
    <property type="molecule type" value="Genomic_DNA"/>
</dbReference>
<dbReference type="InterPro" id="IPR011990">
    <property type="entry name" value="TPR-like_helical_dom_sf"/>
</dbReference>
<gene>
    <name evidence="4" type="ORF">FAM09_13340</name>
</gene>
<organism evidence="4 5">
    <name type="scientific">Niastella caeni</name>
    <dbReference type="NCBI Taxonomy" id="2569763"/>
    <lineage>
        <taxon>Bacteria</taxon>
        <taxon>Pseudomonadati</taxon>
        <taxon>Bacteroidota</taxon>
        <taxon>Chitinophagia</taxon>
        <taxon>Chitinophagales</taxon>
        <taxon>Chitinophagaceae</taxon>
        <taxon>Niastella</taxon>
    </lineage>
</organism>
<accession>A0A4S8I1C2</accession>
<dbReference type="RefSeq" id="WP_136577614.1">
    <property type="nucleotide sequence ID" value="NZ_STFF01000003.1"/>
</dbReference>
<dbReference type="PANTHER" id="PTHR10098:SF108">
    <property type="entry name" value="TETRATRICOPEPTIDE REPEAT PROTEIN 28"/>
    <property type="match status" value="1"/>
</dbReference>
<keyword evidence="1" id="KW-0802">TPR repeat</keyword>
<evidence type="ECO:0000256" key="1">
    <source>
        <dbReference type="PROSITE-ProRule" id="PRU00339"/>
    </source>
</evidence>
<dbReference type="InterPro" id="IPR024983">
    <property type="entry name" value="CHAT_dom"/>
</dbReference>
<dbReference type="Gene3D" id="1.25.40.10">
    <property type="entry name" value="Tetratricopeptide repeat domain"/>
    <property type="match status" value="2"/>
</dbReference>
<protein>
    <submittedName>
        <fullName evidence="4">CHAT domain-containing protein</fullName>
    </submittedName>
</protein>
<dbReference type="Pfam" id="PF13424">
    <property type="entry name" value="TPR_12"/>
    <property type="match status" value="1"/>
</dbReference>
<comment type="caution">
    <text evidence="4">The sequence shown here is derived from an EMBL/GenBank/DDBJ whole genome shotgun (WGS) entry which is preliminary data.</text>
</comment>
<proteinExistence type="predicted"/>
<sequence length="950" mass="106551">MGKMVRTTLRCIAWKGWLLLACWLMCSYNVGNPVNPTTIQALYKKASHLFKLDNPTDATDSLALATFQQVIDLAVQQGTAPDSLLFFAHLRKGILLDNRANFAQALEAYRHAQHIKKRNSQWSDSLSYEVAELTGSVYYHLNNFDSASYYLLQAEALAQRFPGIPVIERLYNDLGVLYYENGNYLQSRNYFTHALEIINKNPTKDAASIVYVEINIAAACNKLGLYQQAIAIYKTICNQKVYNNHIFLNMGVAYKAMGNYPKALEWLHKVNAVAMPRVYNELAHTHLQLNQPDSANYYLNRYQHQLAAHKAKHNTTYTGMNFLYRGDLLVQQQQYEAALQAYQQAIVVFSGHFRDTDPNANPASFTGTFTSYRLFDALLKKGSTFEALYKANHNEAHATAALATYTSAIALLRYIEKSCDTDDAKLFLKNNNQQVYQYAVGMCLQLQQLHPGAGYQQQAFVIAERNKASVMYSGLTEKGFRKLPGIDPSLIQQERNIKYNLARLSIKSDQTTDSTALASLTSQKAAFEIQLAQVQHAIEQNSVYYKLKYSESYPHPDTIQQYITSQQAVISFYATGNTLNVFVITKWGFKQIAIDPFAAIQQNIRQWLAALQSEENGRRFKGAHWGALLYKQLVQPLQSIAGDKTEWIIIPDNLLYYLPFESLPASAGNDAKPLLETNEISYQFSSQFIVTNAAKASPAASLQTLAFAPFAKNGITFPHHEYNYLQQLPASAQEIAQLPGRSFTDQQATKHQFVTNLNQYPIVHLATHAIADTGNPAASFIAFYPTTQQPNNDALYLEELYGLNMDATRLLIISACETGHGQLVNSEGVLSLTRGFAYAGCASIVNSLWKADDEATAAILRQFHIYLQKGYTKSKALRQAKLDYLHSNALHKTPNYWAHLIITGDTQPLVKAGIGNWWLLVLSGMAAVVLVGIILLKGKKSRRGLHRNTD</sequence>
<feature type="transmembrane region" description="Helical" evidence="2">
    <location>
        <begin position="917"/>
        <end position="936"/>
    </location>
</feature>
<name>A0A4S8I1C2_9BACT</name>
<dbReference type="SMART" id="SM00028">
    <property type="entry name" value="TPR"/>
    <property type="match status" value="6"/>
</dbReference>
<evidence type="ECO:0000256" key="2">
    <source>
        <dbReference type="SAM" id="Phobius"/>
    </source>
</evidence>
<feature type="domain" description="CHAT" evidence="3">
    <location>
        <begin position="627"/>
        <end position="905"/>
    </location>
</feature>
<feature type="repeat" description="TPR" evidence="1">
    <location>
        <begin position="168"/>
        <end position="201"/>
    </location>
</feature>
<evidence type="ECO:0000313" key="5">
    <source>
        <dbReference type="Proteomes" id="UP000306918"/>
    </source>
</evidence>
<dbReference type="PANTHER" id="PTHR10098">
    <property type="entry name" value="RAPSYN-RELATED"/>
    <property type="match status" value="1"/>
</dbReference>
<dbReference type="SUPFAM" id="SSF48452">
    <property type="entry name" value="TPR-like"/>
    <property type="match status" value="2"/>
</dbReference>
<keyword evidence="2" id="KW-0812">Transmembrane</keyword>
<keyword evidence="2" id="KW-0472">Membrane</keyword>
<keyword evidence="2" id="KW-1133">Transmembrane helix</keyword>
<dbReference type="PROSITE" id="PS50005">
    <property type="entry name" value="TPR"/>
    <property type="match status" value="1"/>
</dbReference>
<keyword evidence="5" id="KW-1185">Reference proteome</keyword>
<dbReference type="Pfam" id="PF12770">
    <property type="entry name" value="CHAT"/>
    <property type="match status" value="1"/>
</dbReference>
<dbReference type="InterPro" id="IPR019734">
    <property type="entry name" value="TPR_rpt"/>
</dbReference>
<dbReference type="AlphaFoldDB" id="A0A4S8I1C2"/>